<reference evidence="9" key="2">
    <citation type="submission" date="2025-08" db="UniProtKB">
        <authorList>
            <consortium name="Ensembl"/>
        </authorList>
    </citation>
    <scope>IDENTIFICATION</scope>
</reference>
<feature type="transmembrane region" description="Helical" evidence="7">
    <location>
        <begin position="795"/>
        <end position="815"/>
    </location>
</feature>
<comment type="subcellular location">
    <subcellularLocation>
        <location evidence="1">Cell projection</location>
        <location evidence="1">Microvillus membrane</location>
        <topology evidence="1">Multi-pass membrane protein</topology>
    </subcellularLocation>
</comment>
<reference evidence="9" key="3">
    <citation type="submission" date="2025-09" db="UniProtKB">
        <authorList>
            <consortium name="Ensembl"/>
        </authorList>
    </citation>
    <scope>IDENTIFICATION</scope>
</reference>
<evidence type="ECO:0000256" key="6">
    <source>
        <dbReference type="ARBA" id="ARBA00023180"/>
    </source>
</evidence>
<feature type="transmembrane region" description="Helical" evidence="7">
    <location>
        <begin position="159"/>
        <end position="181"/>
    </location>
</feature>
<dbReference type="KEGG" id="sfm:108930745"/>
<dbReference type="Pfam" id="PF05478">
    <property type="entry name" value="Prominin"/>
    <property type="match status" value="1"/>
</dbReference>
<dbReference type="GO" id="GO:0015485">
    <property type="term" value="F:cholesterol binding"/>
    <property type="evidence" value="ECO:0007669"/>
    <property type="project" value="TreeGrafter"/>
</dbReference>
<evidence type="ECO:0000256" key="5">
    <source>
        <dbReference type="ARBA" id="ARBA00023136"/>
    </source>
</evidence>
<sequence length="843" mass="93549">MMLKVGLVLLLCWSFTCSEPQAIKQRSASETLDLGYVPSGVYETVAYYEPGAIGILFHMVHGFLHVVQPNPFPRELITKIAQENFRATEPDIKKPENIVLTLQALQYEMGFMVCAVLGALFVLLMPLAGLCFCVCRCCDNCGGEMHQRQRKNADCKRTFLASGLFATSLVVTAGVVCAYSANQNLTNQLKGVRRLVNSNMRDLQTFVNQTPLQIDYLTSQYFTVKNKVISDLGNIGPLLGGKIQEQLGKKALPALDATLRMTSAIRETKQALENVSVSIDVLKEGSSRLQVNLSRARSGLEDTLSDPACSVRETAPVCGSIRDSLHQLNIDADFSKLPDVSAQLAKVDDVLETDLSSIVQKGYSSFNKTPALVEEQTRNVVKGVESHLDSIGTKITGMTKKFPMQAILANFTMFINHVHSSIEDFYPQMDQTDFYRWVCCISLCCVVVLILAFNFLGLLCGICGHDKHASPTTRGCISNTGGNLIMAGVGFTFIFSWVLMAVVASSFVVGGNVEKLVCEPFGTKELFKVVDTPYLVNAAWRNFIPGFLYNNPDVDLTAENLYSNCKENRGLYSALHLENMFNITALVDSSMYAKDISVNFEDVKVDLTSEVLLEDEGKQNLISFTQTGIGDIKFQLYLAELNKTVTAVDLLKFANELDALTDQLPRSTLESGLRQHARNLRHIHNQQVVPLKQDLSTLRQSIHFLEKTSTDLSNKVTNVLGAIEEAQYLISNNATYIINQEVEKYMRSLIGYFESYTEWVMTSLTLEVGGCKPLSNVVDTAEIVACSLVVDSMNAFWFGLGWAALFLIPNVVFSVRLAKFYRRMDTEDVYDDSSVSGTWHFTL</sequence>
<dbReference type="PANTHER" id="PTHR22730:SF3">
    <property type="entry name" value="PROMININ-1"/>
    <property type="match status" value="1"/>
</dbReference>
<accession>A0A8C9SKM6</accession>
<keyword evidence="5 7" id="KW-0472">Membrane</keyword>
<dbReference type="GeneTree" id="ENSGT00530000063586"/>
<dbReference type="PANTHER" id="PTHR22730">
    <property type="entry name" value="PROMININ PROM PROTEIN"/>
    <property type="match status" value="1"/>
</dbReference>
<evidence type="ECO:0000256" key="7">
    <source>
        <dbReference type="SAM" id="Phobius"/>
    </source>
</evidence>
<keyword evidence="8" id="KW-0732">Signal</keyword>
<dbReference type="Ensembl" id="ENSSFOT00015038315.2">
    <property type="protein sequence ID" value="ENSSFOP00015037897.2"/>
    <property type="gene ID" value="ENSSFOG00015024120.2"/>
</dbReference>
<keyword evidence="3 7" id="KW-0812">Transmembrane</keyword>
<comment type="similarity">
    <text evidence="2">Belongs to the prominin family.</text>
</comment>
<dbReference type="Proteomes" id="UP000694397">
    <property type="component" value="Chromosome 5"/>
</dbReference>
<evidence type="ECO:0000256" key="1">
    <source>
        <dbReference type="ARBA" id="ARBA00004475"/>
    </source>
</evidence>
<dbReference type="GO" id="GO:0071914">
    <property type="term" value="C:prominosome"/>
    <property type="evidence" value="ECO:0007669"/>
    <property type="project" value="TreeGrafter"/>
</dbReference>
<protein>
    <submittedName>
        <fullName evidence="9">Prominin 1a</fullName>
    </submittedName>
</protein>
<evidence type="ECO:0000313" key="10">
    <source>
        <dbReference type="Proteomes" id="UP000694397"/>
    </source>
</evidence>
<dbReference type="GO" id="GO:0016324">
    <property type="term" value="C:apical plasma membrane"/>
    <property type="evidence" value="ECO:0007669"/>
    <property type="project" value="TreeGrafter"/>
</dbReference>
<dbReference type="InterPro" id="IPR008795">
    <property type="entry name" value="Prominin"/>
</dbReference>
<dbReference type="AlphaFoldDB" id="A0A8C9SKM6"/>
<dbReference type="GO" id="GO:0009986">
    <property type="term" value="C:cell surface"/>
    <property type="evidence" value="ECO:0007669"/>
    <property type="project" value="TreeGrafter"/>
</dbReference>
<feature type="transmembrane region" description="Helical" evidence="7">
    <location>
        <begin position="484"/>
        <end position="509"/>
    </location>
</feature>
<evidence type="ECO:0000313" key="9">
    <source>
        <dbReference type="Ensembl" id="ENSSFOP00015037897.2"/>
    </source>
</evidence>
<feature type="chain" id="PRO_5034175086" evidence="8">
    <location>
        <begin position="19"/>
        <end position="843"/>
    </location>
</feature>
<evidence type="ECO:0000256" key="3">
    <source>
        <dbReference type="ARBA" id="ARBA00022692"/>
    </source>
</evidence>
<feature type="transmembrane region" description="Helical" evidence="7">
    <location>
        <begin position="434"/>
        <end position="463"/>
    </location>
</feature>
<feature type="transmembrane region" description="Helical" evidence="7">
    <location>
        <begin position="109"/>
        <end position="138"/>
    </location>
</feature>
<keyword evidence="10" id="KW-1185">Reference proteome</keyword>
<feature type="signal peptide" evidence="8">
    <location>
        <begin position="1"/>
        <end position="18"/>
    </location>
</feature>
<reference evidence="9 10" key="1">
    <citation type="submission" date="2019-04" db="EMBL/GenBank/DDBJ databases">
        <authorList>
            <consortium name="Wellcome Sanger Institute Data Sharing"/>
        </authorList>
    </citation>
    <scope>NUCLEOTIDE SEQUENCE [LARGE SCALE GENOMIC DNA]</scope>
</reference>
<keyword evidence="6" id="KW-0325">Glycoprotein</keyword>
<dbReference type="GO" id="GO:0031528">
    <property type="term" value="C:microvillus membrane"/>
    <property type="evidence" value="ECO:0007669"/>
    <property type="project" value="UniProtKB-SubCell"/>
</dbReference>
<dbReference type="OrthoDB" id="6229420at2759"/>
<keyword evidence="4 7" id="KW-1133">Transmembrane helix</keyword>
<organism evidence="9 10">
    <name type="scientific">Scleropages formosus</name>
    <name type="common">Asian bonytongue</name>
    <name type="synonym">Osteoglossum formosum</name>
    <dbReference type="NCBI Taxonomy" id="113540"/>
    <lineage>
        <taxon>Eukaryota</taxon>
        <taxon>Metazoa</taxon>
        <taxon>Chordata</taxon>
        <taxon>Craniata</taxon>
        <taxon>Vertebrata</taxon>
        <taxon>Euteleostomi</taxon>
        <taxon>Actinopterygii</taxon>
        <taxon>Neopterygii</taxon>
        <taxon>Teleostei</taxon>
        <taxon>Osteoglossocephala</taxon>
        <taxon>Osteoglossomorpha</taxon>
        <taxon>Osteoglossiformes</taxon>
        <taxon>Osteoglossidae</taxon>
        <taxon>Scleropages</taxon>
    </lineage>
</organism>
<evidence type="ECO:0000256" key="8">
    <source>
        <dbReference type="SAM" id="SignalP"/>
    </source>
</evidence>
<evidence type="ECO:0000256" key="4">
    <source>
        <dbReference type="ARBA" id="ARBA00022989"/>
    </source>
</evidence>
<gene>
    <name evidence="9" type="primary">PROM1</name>
    <name evidence="9" type="synonym">LOC108930745</name>
</gene>
<evidence type="ECO:0000256" key="2">
    <source>
        <dbReference type="ARBA" id="ARBA00006058"/>
    </source>
</evidence>
<dbReference type="GO" id="GO:0005929">
    <property type="term" value="C:cilium"/>
    <property type="evidence" value="ECO:0007669"/>
    <property type="project" value="TreeGrafter"/>
</dbReference>
<name>A0A8C9SKM6_SCLFO</name>
<proteinExistence type="inferred from homology"/>